<dbReference type="PANTHER" id="PTHR30246:SF1">
    <property type="entry name" value="2-DEHYDRO-3-DEOXY-6-PHOSPHOGALACTONATE ALDOLASE-RELATED"/>
    <property type="match status" value="1"/>
</dbReference>
<keyword evidence="5" id="KW-0119">Carbohydrate metabolism</keyword>
<comment type="subunit">
    <text evidence="3">Homotrimer.</text>
</comment>
<sequence>MLKKQVGDDLCIGAGTVLTVADVRAAQHAGAGYIISPNTDRAVIEETKQLGLISIPGAYTPSEVVFAHQCGADVVKLFPAGILGAAYIKALKAPLKHIPMMAVGGVTPQNTPEFLAAGAVGVGVGGNLVSPKLVAERRFDEITAIARQYADAVRG</sequence>
<accession>A0A645JWR9</accession>
<comment type="similarity">
    <text evidence="2">Belongs to the KHG/KDPG aldolase family.</text>
</comment>
<evidence type="ECO:0000313" key="6">
    <source>
        <dbReference type="EMBL" id="MPN63623.1"/>
    </source>
</evidence>
<dbReference type="CDD" id="cd00452">
    <property type="entry name" value="KDPG_aldolase"/>
    <property type="match status" value="1"/>
</dbReference>
<comment type="pathway">
    <text evidence="1">Carbohydrate acid metabolism.</text>
</comment>
<evidence type="ECO:0000256" key="4">
    <source>
        <dbReference type="ARBA" id="ARBA00023239"/>
    </source>
</evidence>
<dbReference type="EMBL" id="VSSQ01143324">
    <property type="protein sequence ID" value="MPN63623.1"/>
    <property type="molecule type" value="Genomic_DNA"/>
</dbReference>
<dbReference type="SUPFAM" id="SSF51569">
    <property type="entry name" value="Aldolase"/>
    <property type="match status" value="1"/>
</dbReference>
<protein>
    <submittedName>
        <fullName evidence="6">2-dehydro-3-deoxy-6-phosphogalactonate aldolase</fullName>
        <ecNumber evidence="6">4.1.2.21</ecNumber>
    </submittedName>
</protein>
<dbReference type="GO" id="GO:0008674">
    <property type="term" value="F:2-dehydro-3-deoxy-6-phosphogalactonate aldolase activity"/>
    <property type="evidence" value="ECO:0007669"/>
    <property type="project" value="UniProtKB-EC"/>
</dbReference>
<comment type="caution">
    <text evidence="6">The sequence shown here is derived from an EMBL/GenBank/DDBJ whole genome shotgun (WGS) entry which is preliminary data.</text>
</comment>
<keyword evidence="4 6" id="KW-0456">Lyase</keyword>
<dbReference type="Gene3D" id="3.20.20.70">
    <property type="entry name" value="Aldolase class I"/>
    <property type="match status" value="1"/>
</dbReference>
<dbReference type="EC" id="4.1.2.21" evidence="6"/>
<name>A0A645JWR9_9ZZZZ</name>
<reference evidence="6" key="1">
    <citation type="submission" date="2019-08" db="EMBL/GenBank/DDBJ databases">
        <authorList>
            <person name="Kucharzyk K."/>
            <person name="Murdoch R.W."/>
            <person name="Higgins S."/>
            <person name="Loffler F."/>
        </authorList>
    </citation>
    <scope>NUCLEOTIDE SEQUENCE</scope>
</reference>
<evidence type="ECO:0000256" key="1">
    <source>
        <dbReference type="ARBA" id="ARBA00004761"/>
    </source>
</evidence>
<dbReference type="InterPro" id="IPR000887">
    <property type="entry name" value="Aldlse_KDPG_KHG"/>
</dbReference>
<evidence type="ECO:0000256" key="2">
    <source>
        <dbReference type="ARBA" id="ARBA00006906"/>
    </source>
</evidence>
<dbReference type="InterPro" id="IPR031338">
    <property type="entry name" value="KDPG/KHG_AS_2"/>
</dbReference>
<dbReference type="AlphaFoldDB" id="A0A645JWR9"/>
<dbReference type="Pfam" id="PF01081">
    <property type="entry name" value="Aldolase"/>
    <property type="match status" value="1"/>
</dbReference>
<evidence type="ECO:0000256" key="5">
    <source>
        <dbReference type="ARBA" id="ARBA00023277"/>
    </source>
</evidence>
<proteinExistence type="inferred from homology"/>
<organism evidence="6">
    <name type="scientific">bioreactor metagenome</name>
    <dbReference type="NCBI Taxonomy" id="1076179"/>
    <lineage>
        <taxon>unclassified sequences</taxon>
        <taxon>metagenomes</taxon>
        <taxon>ecological metagenomes</taxon>
    </lineage>
</organism>
<dbReference type="PROSITE" id="PS00160">
    <property type="entry name" value="ALDOLASE_KDPG_KHG_2"/>
    <property type="match status" value="1"/>
</dbReference>
<dbReference type="InterPro" id="IPR013785">
    <property type="entry name" value="Aldolase_TIM"/>
</dbReference>
<gene>
    <name evidence="6" type="primary">dgoA_9</name>
    <name evidence="6" type="ORF">SDC9_211387</name>
</gene>
<dbReference type="PANTHER" id="PTHR30246">
    <property type="entry name" value="2-KETO-3-DEOXY-6-PHOSPHOGLUCONATE ALDOLASE"/>
    <property type="match status" value="1"/>
</dbReference>
<evidence type="ECO:0000256" key="3">
    <source>
        <dbReference type="ARBA" id="ARBA00011233"/>
    </source>
</evidence>